<dbReference type="EMBL" id="JAFLEQ010000017">
    <property type="protein sequence ID" value="MBN9645188.1"/>
    <property type="molecule type" value="Genomic_DNA"/>
</dbReference>
<feature type="transmembrane region" description="Helical" evidence="1">
    <location>
        <begin position="123"/>
        <end position="146"/>
    </location>
</feature>
<feature type="domain" description="GP-PDE" evidence="2">
    <location>
        <begin position="370"/>
        <end position="600"/>
    </location>
</feature>
<dbReference type="Proteomes" id="UP000664332">
    <property type="component" value="Unassembled WGS sequence"/>
</dbReference>
<accession>A0A939IYJ7</accession>
<comment type="caution">
    <text evidence="3">The sequence shown here is derived from an EMBL/GenBank/DDBJ whole genome shotgun (WGS) entry which is preliminary data.</text>
</comment>
<keyword evidence="1" id="KW-0812">Transmembrane</keyword>
<dbReference type="SUPFAM" id="SSF51695">
    <property type="entry name" value="PLC-like phosphodiesterases"/>
    <property type="match status" value="1"/>
</dbReference>
<dbReference type="Pfam" id="PF03009">
    <property type="entry name" value="GDPD"/>
    <property type="match status" value="1"/>
</dbReference>
<evidence type="ECO:0000259" key="2">
    <source>
        <dbReference type="PROSITE" id="PS51704"/>
    </source>
</evidence>
<dbReference type="GO" id="GO:0006629">
    <property type="term" value="P:lipid metabolic process"/>
    <property type="evidence" value="ECO:0007669"/>
    <property type="project" value="InterPro"/>
</dbReference>
<feature type="transmembrane region" description="Helical" evidence="1">
    <location>
        <begin position="74"/>
        <end position="103"/>
    </location>
</feature>
<dbReference type="PROSITE" id="PS51704">
    <property type="entry name" value="GP_PDE"/>
    <property type="match status" value="1"/>
</dbReference>
<organism evidence="3 4">
    <name type="scientific">Corynebacterium mendelii</name>
    <dbReference type="NCBI Taxonomy" id="2765362"/>
    <lineage>
        <taxon>Bacteria</taxon>
        <taxon>Bacillati</taxon>
        <taxon>Actinomycetota</taxon>
        <taxon>Actinomycetes</taxon>
        <taxon>Mycobacteriales</taxon>
        <taxon>Corynebacteriaceae</taxon>
        <taxon>Corynebacterium</taxon>
    </lineage>
</organism>
<feature type="transmembrane region" description="Helical" evidence="1">
    <location>
        <begin position="224"/>
        <end position="249"/>
    </location>
</feature>
<dbReference type="PANTHER" id="PTHR46211:SF8">
    <property type="entry name" value="PHOSPHODIESTERASE"/>
    <property type="match status" value="1"/>
</dbReference>
<dbReference type="PANTHER" id="PTHR46211">
    <property type="entry name" value="GLYCEROPHOSPHORYL DIESTER PHOSPHODIESTERASE"/>
    <property type="match status" value="1"/>
</dbReference>
<dbReference type="GO" id="GO:0008081">
    <property type="term" value="F:phosphoric diester hydrolase activity"/>
    <property type="evidence" value="ECO:0007669"/>
    <property type="project" value="InterPro"/>
</dbReference>
<dbReference type="AlphaFoldDB" id="A0A939IYJ7"/>
<dbReference type="InterPro" id="IPR018476">
    <property type="entry name" value="GlyceroP-diester-Pdiesterase_M"/>
</dbReference>
<name>A0A939IYJ7_9CORY</name>
<gene>
    <name evidence="3" type="ORF">JZY06_11285</name>
</gene>
<dbReference type="Pfam" id="PF10110">
    <property type="entry name" value="GPDPase_memb"/>
    <property type="match status" value="1"/>
</dbReference>
<evidence type="ECO:0000313" key="3">
    <source>
        <dbReference type="EMBL" id="MBN9645188.1"/>
    </source>
</evidence>
<sequence length="619" mass="66132">MHQQLTRGRGKDRANLKWYREAAPELVKYQVILKIVQVAVIFPGFSAMLVPVLAARGIPVLTNDNATKLLFSVWGPVVVVGGLLLLMVTVLLEIGGFMTVAAIELNGRREAPFVKVATYCLSVLPRIAGPGLVAVAAFAVLVLPLVHNLLQLSIFTGVRIPNFIMEVINGSTLYSSIYLFVLAAAWAAATLLIFWFHGIILLGWTPGPAARLSVRMVTGNFPAIILRAVTVHLIIAAAVAALSVIPWLVVGLGLVVGHGSAGLGVGLTFLGLLMVNIITGVAGFLFAPFEICFLTALFYRFLPAGLAVARPCVVGTAGPVPDLAPKRTPAPIDRLFDNKRPIAVAVIGVIAAGSVYWTTAGHVLSEAPDIAVIAHRGGSGDQVVENTAGAIEQALRQGVDYVEVDVQRTADGHYIINHDATFSRLAGLGSSAQEMTMDQIAQLKLYPADPAAPAATVLTVDGLLDLVDGRTGLFLELKGASADTRMADDLYRMVAERGIVDRVVFFCLKSGVVAYIDETYPDAETAFGYFLSGSNKAALPGDWAAIEEDNLSYDGLTKLHKSGKKVAVWTVNTEASMKKFVNWPVDAVITDHVPQWNRIAADRASQNPARVLVGEYFHG</sequence>
<evidence type="ECO:0000313" key="4">
    <source>
        <dbReference type="Proteomes" id="UP000664332"/>
    </source>
</evidence>
<dbReference type="InterPro" id="IPR017946">
    <property type="entry name" value="PLC-like_Pdiesterase_TIM-brl"/>
</dbReference>
<evidence type="ECO:0000256" key="1">
    <source>
        <dbReference type="SAM" id="Phobius"/>
    </source>
</evidence>
<keyword evidence="1" id="KW-0472">Membrane</keyword>
<feature type="transmembrane region" description="Helical" evidence="1">
    <location>
        <begin position="177"/>
        <end position="204"/>
    </location>
</feature>
<reference evidence="3" key="1">
    <citation type="submission" date="2021-03" db="EMBL/GenBank/DDBJ databases">
        <authorList>
            <person name="Sun Q."/>
        </authorList>
    </citation>
    <scope>NUCLEOTIDE SEQUENCE</scope>
    <source>
        <strain evidence="3">CCM 8862</strain>
    </source>
</reference>
<dbReference type="Gene3D" id="3.20.20.190">
    <property type="entry name" value="Phosphatidylinositol (PI) phosphodiesterase"/>
    <property type="match status" value="1"/>
</dbReference>
<dbReference type="InterPro" id="IPR030395">
    <property type="entry name" value="GP_PDE_dom"/>
</dbReference>
<keyword evidence="1" id="KW-1133">Transmembrane helix</keyword>
<protein>
    <submittedName>
        <fullName evidence="3">Glycerophosphoryl diester phosphodiesterase membrane domain-containing protein</fullName>
    </submittedName>
</protein>
<dbReference type="RefSeq" id="WP_207279659.1">
    <property type="nucleotide sequence ID" value="NZ_JAFLEQ010000017.1"/>
</dbReference>
<proteinExistence type="predicted"/>
<keyword evidence="4" id="KW-1185">Reference proteome</keyword>
<feature type="transmembrane region" description="Helical" evidence="1">
    <location>
        <begin position="31"/>
        <end position="54"/>
    </location>
</feature>